<dbReference type="RefSeq" id="WP_131278573.1">
    <property type="nucleotide sequence ID" value="NZ_CP031395.1"/>
</dbReference>
<evidence type="ECO:0000313" key="1">
    <source>
        <dbReference type="EMBL" id="QBK04458.1"/>
    </source>
</evidence>
<protein>
    <recommendedName>
        <fullName evidence="3">Lipoprotein</fullName>
    </recommendedName>
</protein>
<name>A0A4P6UGT1_9BURK</name>
<dbReference type="PROSITE" id="PS51257">
    <property type="entry name" value="PROKAR_LIPOPROTEIN"/>
    <property type="match status" value="1"/>
</dbReference>
<dbReference type="KEGG" id="hgr:DW355_06350"/>
<organism evidence="1 2">
    <name type="scientific">Hylemonella gracilis</name>
    <dbReference type="NCBI Taxonomy" id="80880"/>
    <lineage>
        <taxon>Bacteria</taxon>
        <taxon>Pseudomonadati</taxon>
        <taxon>Pseudomonadota</taxon>
        <taxon>Betaproteobacteria</taxon>
        <taxon>Burkholderiales</taxon>
        <taxon>Comamonadaceae</taxon>
        <taxon>Hylemonella</taxon>
    </lineage>
</organism>
<dbReference type="EMBL" id="CP031395">
    <property type="protein sequence ID" value="QBK04458.1"/>
    <property type="molecule type" value="Genomic_DNA"/>
</dbReference>
<evidence type="ECO:0000313" key="2">
    <source>
        <dbReference type="Proteomes" id="UP000292939"/>
    </source>
</evidence>
<reference evidence="1 2" key="1">
    <citation type="submission" date="2018-07" db="EMBL/GenBank/DDBJ databases">
        <title>Exploring interactions and the metabolic potential of the ultra-small soil bacteria Hylemonella gracilis.</title>
        <authorList>
            <person name="Tyc O."/>
            <person name="Kulkarni P."/>
            <person name="Gawehns F."/>
            <person name="Hundscheid M."/>
            <person name="Zweers H."/>
            <person name="Garbeva P."/>
        </authorList>
    </citation>
    <scope>NUCLEOTIDE SEQUENCE [LARGE SCALE GENOMIC DNA]</scope>
    <source>
        <strain evidence="1 2">NS1</strain>
    </source>
</reference>
<sequence length="133" mass="14645">MKKIFTAIAVIGLALILQGCSTRTYVMVPENTKLVLPAKGDTSYVSGQVATRPFSWGQSGGITYQLKKNDTEVVSSGKLKSSFRIASIFWPPVAIAYWPIGFGWHCYDLRGQEPTQCSPSDLNGLRTANRKEE</sequence>
<proteinExistence type="predicted"/>
<dbReference type="Proteomes" id="UP000292939">
    <property type="component" value="Chromosome"/>
</dbReference>
<evidence type="ECO:0008006" key="3">
    <source>
        <dbReference type="Google" id="ProtNLM"/>
    </source>
</evidence>
<dbReference type="AlphaFoldDB" id="A0A4P6UGT1"/>
<accession>A0A4P6UGT1</accession>
<gene>
    <name evidence="1" type="ORF">DW355_06350</name>
</gene>